<dbReference type="Proteomes" id="UP000295554">
    <property type="component" value="Unassembled WGS sequence"/>
</dbReference>
<gene>
    <name evidence="1" type="ORF">E2F43_05295</name>
</gene>
<reference evidence="1 2" key="1">
    <citation type="submission" date="2019-03" db="EMBL/GenBank/DDBJ databases">
        <title>Seongchinamella monodicae gen. nov., sp. nov., a novel member of the Gammaproteobacteria isolated from a tidal mudflat of beach.</title>
        <authorList>
            <person name="Yang H.G."/>
            <person name="Kang J.W."/>
            <person name="Lee S.D."/>
        </authorList>
    </citation>
    <scope>NUCLEOTIDE SEQUENCE [LARGE SCALE GENOMIC DNA]</scope>
    <source>
        <strain evidence="1 2">GH4-78</strain>
    </source>
</reference>
<dbReference type="EMBL" id="SMSE01000001">
    <property type="protein sequence ID" value="TDG15641.1"/>
    <property type="molecule type" value="Genomic_DNA"/>
</dbReference>
<sequence>MTPIPDNLLFVKRRAGNIIAPIQPIKDGENYSYYSRRSGAGRSLPGYPSVYFLLVDLLGFEHWGQDEKVAWTVPIEFKGERFLISHRKMGLGLFCSEEQEGMAKEIVDLIKKGVRASEPYFEWRAEQAIEASKLNVSNHCNDLYGRYLYHLECYDSAVIDAKTSKANIEPIQDNSLDNLNSLFSSAFLSNQNADIISWNAIAAVEAFYSWTEHLFIHLAILGSTVANGRAVADLVGQEWNVKFKKVLNLSDQDNKKFYDQLVELRREVRNFVAHGAFGKNGQAFQFHSGAGAVPVHQQPTSGKTKFSVGDSLVMDDAKAVALTRAFVDHLWSGSLAPARIYLEESSLPTILTYGLDGTYTNAMADSSSMTDFVTHLVYISDQAANMDW</sequence>
<dbReference type="RefSeq" id="WP_133210297.1">
    <property type="nucleotide sequence ID" value="NZ_SMSE01000001.1"/>
</dbReference>
<organism evidence="1 2">
    <name type="scientific">Seongchinamella unica</name>
    <dbReference type="NCBI Taxonomy" id="2547392"/>
    <lineage>
        <taxon>Bacteria</taxon>
        <taxon>Pseudomonadati</taxon>
        <taxon>Pseudomonadota</taxon>
        <taxon>Gammaproteobacteria</taxon>
        <taxon>Cellvibrionales</taxon>
        <taxon>Halieaceae</taxon>
        <taxon>Seongchinamella</taxon>
    </lineage>
</organism>
<dbReference type="OrthoDB" id="6057847at2"/>
<dbReference type="AlphaFoldDB" id="A0A4R5LW52"/>
<name>A0A4R5LW52_9GAMM</name>
<accession>A0A4R5LW52</accession>
<proteinExistence type="predicted"/>
<evidence type="ECO:0000313" key="2">
    <source>
        <dbReference type="Proteomes" id="UP000295554"/>
    </source>
</evidence>
<comment type="caution">
    <text evidence="1">The sequence shown here is derived from an EMBL/GenBank/DDBJ whole genome shotgun (WGS) entry which is preliminary data.</text>
</comment>
<protein>
    <submittedName>
        <fullName evidence="1">Uncharacterized protein</fullName>
    </submittedName>
</protein>
<keyword evidence="2" id="KW-1185">Reference proteome</keyword>
<evidence type="ECO:0000313" key="1">
    <source>
        <dbReference type="EMBL" id="TDG15641.1"/>
    </source>
</evidence>